<dbReference type="InterPro" id="IPR036265">
    <property type="entry name" value="HIT-like_sf"/>
</dbReference>
<dbReference type="EMBL" id="JBHSOG010000043">
    <property type="protein sequence ID" value="MFC5769873.1"/>
    <property type="molecule type" value="Genomic_DNA"/>
</dbReference>
<dbReference type="GO" id="GO:0008168">
    <property type="term" value="F:methyltransferase activity"/>
    <property type="evidence" value="ECO:0007669"/>
    <property type="project" value="UniProtKB-KW"/>
</dbReference>
<evidence type="ECO:0000259" key="2">
    <source>
        <dbReference type="PROSITE" id="PS51084"/>
    </source>
</evidence>
<evidence type="ECO:0000313" key="4">
    <source>
        <dbReference type="Proteomes" id="UP001595974"/>
    </source>
</evidence>
<dbReference type="Proteomes" id="UP001595974">
    <property type="component" value="Unassembled WGS sequence"/>
</dbReference>
<comment type="caution">
    <text evidence="3">The sequence shown here is derived from an EMBL/GenBank/DDBJ whole genome shotgun (WGS) entry which is preliminary data.</text>
</comment>
<evidence type="ECO:0000256" key="1">
    <source>
        <dbReference type="PROSITE-ProRule" id="PRU00464"/>
    </source>
</evidence>
<dbReference type="EC" id="2.1.1.-" evidence="3"/>
<gene>
    <name evidence="3" type="ORF">ACFPTN_10855</name>
</gene>
<reference evidence="4" key="1">
    <citation type="journal article" date="2019" name="Int. J. Syst. Evol. Microbiol.">
        <title>The Global Catalogue of Microorganisms (GCM) 10K type strain sequencing project: providing services to taxonomists for standard genome sequencing and annotation.</title>
        <authorList>
            <consortium name="The Broad Institute Genomics Platform"/>
            <consortium name="The Broad Institute Genome Sequencing Center for Infectious Disease"/>
            <person name="Wu L."/>
            <person name="Ma J."/>
        </authorList>
    </citation>
    <scope>NUCLEOTIDE SEQUENCE [LARGE SCALE GENOMIC DNA]</scope>
    <source>
        <strain evidence="4">SHR3</strain>
    </source>
</reference>
<dbReference type="GO" id="GO:0032259">
    <property type="term" value="P:methylation"/>
    <property type="evidence" value="ECO:0007669"/>
    <property type="project" value="UniProtKB-KW"/>
</dbReference>
<dbReference type="PROSITE" id="PS51084">
    <property type="entry name" value="HIT_2"/>
    <property type="match status" value="1"/>
</dbReference>
<feature type="short sequence motif" description="Histidine triad motif" evidence="1">
    <location>
        <begin position="92"/>
        <end position="96"/>
    </location>
</feature>
<dbReference type="InterPro" id="IPR052908">
    <property type="entry name" value="AP-4-A_phosphorylase"/>
</dbReference>
<feature type="domain" description="HIT" evidence="2">
    <location>
        <begin position="5"/>
        <end position="107"/>
    </location>
</feature>
<accession>A0ABW1ARF9</accession>
<dbReference type="Gene3D" id="3.30.428.10">
    <property type="entry name" value="HIT-like"/>
    <property type="match status" value="1"/>
</dbReference>
<protein>
    <submittedName>
        <fullName evidence="3">HIT family protein</fullName>
        <ecNumber evidence="3">2.1.1.-</ecNumber>
    </submittedName>
</protein>
<keyword evidence="4" id="KW-1185">Reference proteome</keyword>
<dbReference type="PANTHER" id="PTHR42997:SF1">
    <property type="entry name" value="AP-4-A PHOSPHORYLASE"/>
    <property type="match status" value="1"/>
</dbReference>
<organism evidence="3 4">
    <name type="scientific">Thauera sinica</name>
    <dbReference type="NCBI Taxonomy" id="2665146"/>
    <lineage>
        <taxon>Bacteria</taxon>
        <taxon>Pseudomonadati</taxon>
        <taxon>Pseudomonadota</taxon>
        <taxon>Betaproteobacteria</taxon>
        <taxon>Rhodocyclales</taxon>
        <taxon>Zoogloeaceae</taxon>
        <taxon>Thauera</taxon>
    </lineage>
</organism>
<dbReference type="SUPFAM" id="SSF54197">
    <property type="entry name" value="HIT-like"/>
    <property type="match status" value="1"/>
</dbReference>
<dbReference type="PANTHER" id="PTHR42997">
    <property type="entry name" value="HIT FAMILY HYDROLASE"/>
    <property type="match status" value="1"/>
</dbReference>
<sequence length="141" mass="15884">MDCPLCAAPSRAGSPEIVLYEDEHCRVIRAGEPAYPGFCRVIWKRHVAEMTELEPEARRHLMDVVFATERALRELMQPDKINLASFGNMVPHLHWHVIPRFCDDRHFPEPTWGAPQREGVAHASPPAETLARVIASALARG</sequence>
<name>A0ABW1ARF9_9RHOO</name>
<keyword evidence="3" id="KW-0489">Methyltransferase</keyword>
<dbReference type="Pfam" id="PF01230">
    <property type="entry name" value="HIT"/>
    <property type="match status" value="1"/>
</dbReference>
<proteinExistence type="predicted"/>
<dbReference type="InterPro" id="IPR011146">
    <property type="entry name" value="HIT-like"/>
</dbReference>
<evidence type="ECO:0000313" key="3">
    <source>
        <dbReference type="EMBL" id="MFC5769873.1"/>
    </source>
</evidence>
<keyword evidence="3" id="KW-0808">Transferase</keyword>
<dbReference type="RefSeq" id="WP_096451541.1">
    <property type="nucleotide sequence ID" value="NZ_JBHSOG010000043.1"/>
</dbReference>